<dbReference type="GO" id="GO:0046353">
    <property type="term" value="F:aminoglycoside 3-N-acetyltransferase activity"/>
    <property type="evidence" value="ECO:0007669"/>
    <property type="project" value="UniProtKB-EC"/>
</dbReference>
<dbReference type="SUPFAM" id="SSF110710">
    <property type="entry name" value="TTHA0583/YokD-like"/>
    <property type="match status" value="1"/>
</dbReference>
<comment type="catalytic activity">
    <reaction evidence="5">
        <text>a 2-deoxystreptamine antibiotic + acetyl-CoA = an N(3)-acetyl-2-deoxystreptamine antibiotic + CoA + H(+)</text>
        <dbReference type="Rhea" id="RHEA:12665"/>
        <dbReference type="ChEBI" id="CHEBI:15378"/>
        <dbReference type="ChEBI" id="CHEBI:57287"/>
        <dbReference type="ChEBI" id="CHEBI:57288"/>
        <dbReference type="ChEBI" id="CHEBI:57921"/>
        <dbReference type="ChEBI" id="CHEBI:77452"/>
        <dbReference type="EC" id="2.3.1.81"/>
    </reaction>
</comment>
<dbReference type="PANTHER" id="PTHR11104">
    <property type="entry name" value="AMINOGLYCOSIDE N3-ACETYLTRANSFERASE"/>
    <property type="match status" value="1"/>
</dbReference>
<evidence type="ECO:0000256" key="1">
    <source>
        <dbReference type="ARBA" id="ARBA00006383"/>
    </source>
</evidence>
<evidence type="ECO:0000256" key="3">
    <source>
        <dbReference type="ARBA" id="ARBA00022679"/>
    </source>
</evidence>
<dbReference type="Pfam" id="PF02522">
    <property type="entry name" value="Antibiotic_NAT"/>
    <property type="match status" value="1"/>
</dbReference>
<dbReference type="GO" id="GO:0046677">
    <property type="term" value="P:response to antibiotic"/>
    <property type="evidence" value="ECO:0007669"/>
    <property type="project" value="UniProtKB-KW"/>
</dbReference>
<gene>
    <name evidence="6" type="ORF">H9847_07110</name>
</gene>
<organism evidence="6 7">
    <name type="scientific">Candidatus Anaerobiospirillum pullicola</name>
    <dbReference type="NCBI Taxonomy" id="2838451"/>
    <lineage>
        <taxon>Bacteria</taxon>
        <taxon>Pseudomonadati</taxon>
        <taxon>Pseudomonadota</taxon>
        <taxon>Gammaproteobacteria</taxon>
        <taxon>Aeromonadales</taxon>
        <taxon>Succinivibrionaceae</taxon>
        <taxon>Anaerobiospirillum</taxon>
    </lineage>
</organism>
<evidence type="ECO:0000313" key="7">
    <source>
        <dbReference type="Proteomes" id="UP000733611"/>
    </source>
</evidence>
<keyword evidence="3 5" id="KW-0808">Transferase</keyword>
<comment type="similarity">
    <text evidence="1 5">Belongs to the antibiotic N-acetyltransferase family.</text>
</comment>
<keyword evidence="5" id="KW-0046">Antibiotic resistance</keyword>
<dbReference type="EC" id="2.3.1.-" evidence="5"/>
<dbReference type="EMBL" id="JAHLFE010000143">
    <property type="protein sequence ID" value="MBU3844619.1"/>
    <property type="molecule type" value="Genomic_DNA"/>
</dbReference>
<accession>A0A948WZX9</accession>
<dbReference type="InterPro" id="IPR003679">
    <property type="entry name" value="Amioglycoside_AcTrfase"/>
</dbReference>
<reference evidence="6" key="1">
    <citation type="journal article" date="2021" name="PeerJ">
        <title>Extensive microbial diversity within the chicken gut microbiome revealed by metagenomics and culture.</title>
        <authorList>
            <person name="Gilroy R."/>
            <person name="Ravi A."/>
            <person name="Getino M."/>
            <person name="Pursley I."/>
            <person name="Horton D.L."/>
            <person name="Alikhan N.F."/>
            <person name="Baker D."/>
            <person name="Gharbi K."/>
            <person name="Hall N."/>
            <person name="Watson M."/>
            <person name="Adriaenssens E.M."/>
            <person name="Foster-Nyarko E."/>
            <person name="Jarju S."/>
            <person name="Secka A."/>
            <person name="Antonio M."/>
            <person name="Oren A."/>
            <person name="Chaudhuri R.R."/>
            <person name="La Ragione R."/>
            <person name="Hildebrand F."/>
            <person name="Pallen M.J."/>
        </authorList>
    </citation>
    <scope>NUCLEOTIDE SEQUENCE</scope>
    <source>
        <strain evidence="6">378</strain>
    </source>
</reference>
<dbReference type="Proteomes" id="UP000733611">
    <property type="component" value="Unassembled WGS sequence"/>
</dbReference>
<keyword evidence="4 5" id="KW-0012">Acyltransferase</keyword>
<proteinExistence type="inferred from homology"/>
<comment type="caution">
    <text evidence="6">The sequence shown here is derived from an EMBL/GenBank/DDBJ whole genome shotgun (WGS) entry which is preliminary data.</text>
</comment>
<sequence>MSLPLDRQSIKAALTQAGIGSGDMVLVHSALLSLGLPQEPLTDLNEYYVKVLQEVVGPSGTLIFPAFSYSFCKGQGFDPHSTPSTVSGLANYCLKHKLGYRTADPLFSYIVWGPAAINLPPMSNVCFDSHDSMYDFLVTHHAKYLMLGSGFFFTIWHAEEDRLHTPNRFYKGFSGSFRDHESVEQRTAYFYCRYNTEHTMRDHAKLDAFIEEQIKKGICQRVPVGKSSILGCEVAAMCAAYREVLQRNPWELLQGPALTRAQMEAQIPDNYHTQVERRLYPAIKLAV</sequence>
<evidence type="ECO:0000256" key="4">
    <source>
        <dbReference type="ARBA" id="ARBA00023315"/>
    </source>
</evidence>
<evidence type="ECO:0000313" key="6">
    <source>
        <dbReference type="EMBL" id="MBU3844619.1"/>
    </source>
</evidence>
<name>A0A948WZX9_9GAMM</name>
<protein>
    <recommendedName>
        <fullName evidence="2 5">Aminoglycoside N(3)-acetyltransferase</fullName>
        <ecNumber evidence="5">2.3.1.-</ecNumber>
    </recommendedName>
</protein>
<reference evidence="6" key="2">
    <citation type="submission" date="2021-04" db="EMBL/GenBank/DDBJ databases">
        <authorList>
            <person name="Gilroy R."/>
        </authorList>
    </citation>
    <scope>NUCLEOTIDE SEQUENCE</scope>
    <source>
        <strain evidence="6">378</strain>
    </source>
</reference>
<dbReference type="InterPro" id="IPR028345">
    <property type="entry name" value="Antibiotic_NAT-like"/>
</dbReference>
<evidence type="ECO:0000256" key="2">
    <source>
        <dbReference type="ARBA" id="ARBA00012882"/>
    </source>
</evidence>
<dbReference type="PANTHER" id="PTHR11104:SF0">
    <property type="entry name" value="SPBETA PROPHAGE-DERIVED AMINOGLYCOSIDE N(3')-ACETYLTRANSFERASE-LIKE PROTEIN YOKD"/>
    <property type="match status" value="1"/>
</dbReference>
<dbReference type="AlphaFoldDB" id="A0A948WZX9"/>
<evidence type="ECO:0000256" key="5">
    <source>
        <dbReference type="RuleBase" id="RU365031"/>
    </source>
</evidence>